<dbReference type="Gene3D" id="3.90.550.10">
    <property type="entry name" value="Spore Coat Polysaccharide Biosynthesis Protein SpsA, Chain A"/>
    <property type="match status" value="1"/>
</dbReference>
<organism evidence="4 5">
    <name type="scientific">Elstera cyanobacteriorum</name>
    <dbReference type="NCBI Taxonomy" id="2022747"/>
    <lineage>
        <taxon>Bacteria</taxon>
        <taxon>Pseudomonadati</taxon>
        <taxon>Pseudomonadota</taxon>
        <taxon>Alphaproteobacteria</taxon>
        <taxon>Rhodospirillales</taxon>
        <taxon>Rhodospirillaceae</taxon>
        <taxon>Elstera</taxon>
    </lineage>
</organism>
<keyword evidence="5" id="KW-1185">Reference proteome</keyword>
<dbReference type="InterPro" id="IPR029044">
    <property type="entry name" value="Nucleotide-diphossugar_trans"/>
</dbReference>
<evidence type="ECO:0000256" key="1">
    <source>
        <dbReference type="ARBA" id="ARBA00038494"/>
    </source>
</evidence>
<dbReference type="PANTHER" id="PTHR43630:SF2">
    <property type="entry name" value="GLYCOSYLTRANSFERASE"/>
    <property type="match status" value="1"/>
</dbReference>
<evidence type="ECO:0000259" key="3">
    <source>
        <dbReference type="Pfam" id="PF00535"/>
    </source>
</evidence>
<accession>A0A255XK16</accession>
<comment type="caution">
    <text evidence="4">The sequence shown here is derived from an EMBL/GenBank/DDBJ whole genome shotgun (WGS) entry which is preliminary data.</text>
</comment>
<name>A0A255XK16_9PROT</name>
<dbReference type="Pfam" id="PF00535">
    <property type="entry name" value="Glycos_transf_2"/>
    <property type="match status" value="1"/>
</dbReference>
<sequence length="266" mass="29471">MARQPVSALVVAHNEETQLDACLATLGFADEIIVVLDKCTDGSEAIARRYTDRIIAGSWPLEGPRRRAGIDACAHPWVLEIDADERVTPELAAELLRFLETPPQGYALVPIRNFIGGREIVYGWGAYNGVGAKPILFHKDAKDWGDQPVHPKIVLRGTRTRFSEGLIHYVDKDFADTLQRLNRYTSAHALDLVDSGDIGTLGGNLRRMVTRFVKAYVQRKGYKEGATGLLLGIFAALYPILSYLKAREILERREGSAKPPDLYPSG</sequence>
<evidence type="ECO:0000256" key="2">
    <source>
        <dbReference type="SAM" id="Phobius"/>
    </source>
</evidence>
<proteinExistence type="inferred from homology"/>
<comment type="similarity">
    <text evidence="1">Belongs to the glycosyltransferase 2 family. WaaE/KdtX subfamily.</text>
</comment>
<reference evidence="4 5" key="1">
    <citation type="submission" date="2017-07" db="EMBL/GenBank/DDBJ databases">
        <title>Elstera cyanobacteriorum sp. nov., a novel bacterium isolated from cyanobacterial aggregates in a eutrophic lake.</title>
        <authorList>
            <person name="Cai H."/>
        </authorList>
    </citation>
    <scope>NUCLEOTIDE SEQUENCE [LARGE SCALE GENOMIC DNA]</scope>
    <source>
        <strain evidence="4 5">TH019</strain>
    </source>
</reference>
<dbReference type="InterPro" id="IPR001173">
    <property type="entry name" value="Glyco_trans_2-like"/>
</dbReference>
<evidence type="ECO:0000313" key="5">
    <source>
        <dbReference type="Proteomes" id="UP000216361"/>
    </source>
</evidence>
<feature type="domain" description="Glycosyltransferase 2-like" evidence="3">
    <location>
        <begin position="7"/>
        <end position="126"/>
    </location>
</feature>
<dbReference type="SUPFAM" id="SSF53448">
    <property type="entry name" value="Nucleotide-diphospho-sugar transferases"/>
    <property type="match status" value="1"/>
</dbReference>
<dbReference type="PANTHER" id="PTHR43630">
    <property type="entry name" value="POLY-BETA-1,6-N-ACETYL-D-GLUCOSAMINE SYNTHASE"/>
    <property type="match status" value="1"/>
</dbReference>
<dbReference type="RefSeq" id="WP_094409941.1">
    <property type="nucleotide sequence ID" value="NZ_BMJZ01000005.1"/>
</dbReference>
<dbReference type="CDD" id="cd02511">
    <property type="entry name" value="Beta4Glucosyltransferase"/>
    <property type="match status" value="1"/>
</dbReference>
<evidence type="ECO:0000313" key="4">
    <source>
        <dbReference type="EMBL" id="OYQ17317.1"/>
    </source>
</evidence>
<dbReference type="OrthoDB" id="9815923at2"/>
<dbReference type="AlphaFoldDB" id="A0A255XK16"/>
<feature type="transmembrane region" description="Helical" evidence="2">
    <location>
        <begin position="225"/>
        <end position="244"/>
    </location>
</feature>
<keyword evidence="2" id="KW-0812">Transmembrane</keyword>
<keyword evidence="2" id="KW-0472">Membrane</keyword>
<protein>
    <recommendedName>
        <fullName evidence="3">Glycosyltransferase 2-like domain-containing protein</fullName>
    </recommendedName>
</protein>
<gene>
    <name evidence="4" type="ORF">CHR90_15230</name>
</gene>
<dbReference type="Proteomes" id="UP000216361">
    <property type="component" value="Unassembled WGS sequence"/>
</dbReference>
<dbReference type="EMBL" id="NOXS01000034">
    <property type="protein sequence ID" value="OYQ17317.1"/>
    <property type="molecule type" value="Genomic_DNA"/>
</dbReference>
<keyword evidence="2" id="KW-1133">Transmembrane helix</keyword>